<dbReference type="GO" id="GO:0009229">
    <property type="term" value="P:thiamine diphosphate biosynthetic process"/>
    <property type="evidence" value="ECO:0007669"/>
    <property type="project" value="UniProtKB-UniRule"/>
</dbReference>
<comment type="catalytic activity">
    <reaction evidence="6 9 10">
        <text>4-methyl-5-(2-phosphooxyethyl)-thiazole + 4-amino-2-methyl-5-(diphosphooxymethyl)pyrimidine + H(+) = thiamine phosphate + diphosphate</text>
        <dbReference type="Rhea" id="RHEA:22328"/>
        <dbReference type="ChEBI" id="CHEBI:15378"/>
        <dbReference type="ChEBI" id="CHEBI:33019"/>
        <dbReference type="ChEBI" id="CHEBI:37575"/>
        <dbReference type="ChEBI" id="CHEBI:57841"/>
        <dbReference type="ChEBI" id="CHEBI:58296"/>
        <dbReference type="EC" id="2.5.1.3"/>
    </reaction>
</comment>
<keyword evidence="2 9" id="KW-0808">Transferase</keyword>
<dbReference type="CDD" id="cd00564">
    <property type="entry name" value="TMP_TenI"/>
    <property type="match status" value="1"/>
</dbReference>
<evidence type="ECO:0000256" key="11">
    <source>
        <dbReference type="RuleBase" id="RU004253"/>
    </source>
</evidence>
<feature type="binding site" evidence="9">
    <location>
        <position position="163"/>
    </location>
    <ligand>
        <name>2-[(2R,5Z)-2-carboxy-4-methylthiazol-5(2H)-ylidene]ethyl phosphate</name>
        <dbReference type="ChEBI" id="CHEBI:62899"/>
    </ligand>
</feature>
<feature type="domain" description="Thiamine phosphate synthase/TenI" evidence="12">
    <location>
        <begin position="10"/>
        <end position="186"/>
    </location>
</feature>
<dbReference type="OrthoDB" id="9812206at2"/>
<dbReference type="InterPro" id="IPR036206">
    <property type="entry name" value="ThiamineP_synth_sf"/>
</dbReference>
<dbReference type="InterPro" id="IPR034291">
    <property type="entry name" value="TMP_synthase"/>
</dbReference>
<comment type="catalytic activity">
    <reaction evidence="7 9 10">
        <text>2-(2-carboxy-4-methylthiazol-5-yl)ethyl phosphate + 4-amino-2-methyl-5-(diphosphooxymethyl)pyrimidine + 2 H(+) = thiamine phosphate + CO2 + diphosphate</text>
        <dbReference type="Rhea" id="RHEA:47848"/>
        <dbReference type="ChEBI" id="CHEBI:15378"/>
        <dbReference type="ChEBI" id="CHEBI:16526"/>
        <dbReference type="ChEBI" id="CHEBI:33019"/>
        <dbReference type="ChEBI" id="CHEBI:37575"/>
        <dbReference type="ChEBI" id="CHEBI:57841"/>
        <dbReference type="ChEBI" id="CHEBI:62890"/>
        <dbReference type="EC" id="2.5.1.3"/>
    </reaction>
</comment>
<evidence type="ECO:0000313" key="13">
    <source>
        <dbReference type="EMBL" id="SEC44743.1"/>
    </source>
</evidence>
<dbReference type="UniPathway" id="UPA00060">
    <property type="reaction ID" value="UER00141"/>
</dbReference>
<gene>
    <name evidence="9" type="primary">thiE</name>
    <name evidence="13" type="ORF">SAMN05192540_3195</name>
</gene>
<sequence>MIPKLHYISQGQTPEEHLEHIQKACTAGAELVQLRLKKLPGKVVWETAKKAREITEKYQTRLIINDFYKIAASVKADGVHLGKTDTCPTVARKELASWQIIGGTANTLEDCEALLDKKVDYIGLGPFRFTKTKENLSPILGINGYLTILEELKSQVPVIAIGGIVLEDVTELMKTGIHGIAVSGEITRNFNSISEFKKLINGGPLDEQRWISDEKIK</sequence>
<evidence type="ECO:0000256" key="2">
    <source>
        <dbReference type="ARBA" id="ARBA00022679"/>
    </source>
</evidence>
<feature type="binding site" evidence="9">
    <location>
        <position position="133"/>
    </location>
    <ligand>
        <name>4-amino-2-methyl-5-(diphosphooxymethyl)pyrimidine</name>
        <dbReference type="ChEBI" id="CHEBI:57841"/>
    </ligand>
</feature>
<evidence type="ECO:0000256" key="5">
    <source>
        <dbReference type="ARBA" id="ARBA00022977"/>
    </source>
</evidence>
<keyword evidence="3 9" id="KW-0479">Metal-binding</keyword>
<dbReference type="Gene3D" id="3.20.20.70">
    <property type="entry name" value="Aldolase class I"/>
    <property type="match status" value="1"/>
</dbReference>
<protein>
    <recommendedName>
        <fullName evidence="9">Thiamine-phosphate synthase</fullName>
        <shortName evidence="9">TP synthase</shortName>
        <shortName evidence="9">TPS</shortName>
        <ecNumber evidence="9">2.5.1.3</ecNumber>
    </recommendedName>
    <alternativeName>
        <fullName evidence="9">Thiamine-phosphate pyrophosphorylase</fullName>
        <shortName evidence="9">TMP pyrophosphorylase</shortName>
        <shortName evidence="9">TMP-PPase</shortName>
    </alternativeName>
</protein>
<accession>A0A1H4SKU9</accession>
<dbReference type="HAMAP" id="MF_00097">
    <property type="entry name" value="TMP_synthase"/>
    <property type="match status" value="1"/>
</dbReference>
<feature type="binding site" evidence="9">
    <location>
        <position position="66"/>
    </location>
    <ligand>
        <name>Mg(2+)</name>
        <dbReference type="ChEBI" id="CHEBI:18420"/>
    </ligand>
</feature>
<dbReference type="PANTHER" id="PTHR20857:SF15">
    <property type="entry name" value="THIAMINE-PHOSPHATE SYNTHASE"/>
    <property type="match status" value="1"/>
</dbReference>
<comment type="similarity">
    <text evidence="9 10">Belongs to the thiamine-phosphate synthase family.</text>
</comment>
<dbReference type="AlphaFoldDB" id="A0A1H4SKU9"/>
<keyword evidence="4 9" id="KW-0460">Magnesium</keyword>
<feature type="binding site" evidence="9">
    <location>
        <position position="65"/>
    </location>
    <ligand>
        <name>4-amino-2-methyl-5-(diphosphooxymethyl)pyrimidine</name>
        <dbReference type="ChEBI" id="CHEBI:57841"/>
    </ligand>
</feature>
<dbReference type="GO" id="GO:0005737">
    <property type="term" value="C:cytoplasm"/>
    <property type="evidence" value="ECO:0007669"/>
    <property type="project" value="TreeGrafter"/>
</dbReference>
<feature type="binding site" evidence="9">
    <location>
        <position position="104"/>
    </location>
    <ligand>
        <name>4-amino-2-methyl-5-(diphosphooxymethyl)pyrimidine</name>
        <dbReference type="ChEBI" id="CHEBI:57841"/>
    </ligand>
</feature>
<comment type="catalytic activity">
    <reaction evidence="8 9 10">
        <text>2-[(2R,5Z)-2-carboxy-4-methylthiazol-5(2H)-ylidene]ethyl phosphate + 4-amino-2-methyl-5-(diphosphooxymethyl)pyrimidine + 2 H(+) = thiamine phosphate + CO2 + diphosphate</text>
        <dbReference type="Rhea" id="RHEA:47844"/>
        <dbReference type="ChEBI" id="CHEBI:15378"/>
        <dbReference type="ChEBI" id="CHEBI:16526"/>
        <dbReference type="ChEBI" id="CHEBI:33019"/>
        <dbReference type="ChEBI" id="CHEBI:37575"/>
        <dbReference type="ChEBI" id="CHEBI:57841"/>
        <dbReference type="ChEBI" id="CHEBI:62899"/>
        <dbReference type="EC" id="2.5.1.3"/>
    </reaction>
</comment>
<comment type="cofactor">
    <cofactor evidence="9">
        <name>Mg(2+)</name>
        <dbReference type="ChEBI" id="CHEBI:18420"/>
    </cofactor>
    <text evidence="9">Binds 1 Mg(2+) ion per subunit.</text>
</comment>
<proteinExistence type="inferred from homology"/>
<dbReference type="InterPro" id="IPR013785">
    <property type="entry name" value="Aldolase_TIM"/>
</dbReference>
<evidence type="ECO:0000256" key="8">
    <source>
        <dbReference type="ARBA" id="ARBA00047883"/>
    </source>
</evidence>
<comment type="caution">
    <text evidence="9">Lacks conserved residue(s) required for the propagation of feature annotation.</text>
</comment>
<evidence type="ECO:0000256" key="7">
    <source>
        <dbReference type="ARBA" id="ARBA00047851"/>
    </source>
</evidence>
<dbReference type="InterPro" id="IPR022998">
    <property type="entry name" value="ThiamineP_synth_TenI"/>
</dbReference>
<evidence type="ECO:0000256" key="9">
    <source>
        <dbReference type="HAMAP-Rule" id="MF_00097"/>
    </source>
</evidence>
<dbReference type="GO" id="GO:0009228">
    <property type="term" value="P:thiamine biosynthetic process"/>
    <property type="evidence" value="ECO:0007669"/>
    <property type="project" value="UniProtKB-KW"/>
</dbReference>
<name>A0A1H4SKU9_9FLAO</name>
<feature type="binding site" evidence="9">
    <location>
        <position position="85"/>
    </location>
    <ligand>
        <name>Mg(2+)</name>
        <dbReference type="ChEBI" id="CHEBI:18420"/>
    </ligand>
</feature>
<evidence type="ECO:0000256" key="1">
    <source>
        <dbReference type="ARBA" id="ARBA00005165"/>
    </source>
</evidence>
<dbReference type="RefSeq" id="WP_074674011.1">
    <property type="nucleotide sequence ID" value="NZ_FNTB01000001.1"/>
</dbReference>
<dbReference type="Proteomes" id="UP000183038">
    <property type="component" value="Unassembled WGS sequence"/>
</dbReference>
<feature type="binding site" evidence="9">
    <location>
        <begin position="33"/>
        <end position="37"/>
    </location>
    <ligand>
        <name>4-amino-2-methyl-5-(diphosphooxymethyl)pyrimidine</name>
        <dbReference type="ChEBI" id="CHEBI:57841"/>
    </ligand>
</feature>
<dbReference type="EC" id="2.5.1.3" evidence="9"/>
<feature type="binding site" evidence="9">
    <location>
        <begin position="130"/>
        <end position="132"/>
    </location>
    <ligand>
        <name>2-[(2R,5Z)-2-carboxy-4-methylthiazol-5(2H)-ylidene]ethyl phosphate</name>
        <dbReference type="ChEBI" id="CHEBI:62899"/>
    </ligand>
</feature>
<comment type="function">
    <text evidence="9">Condenses 4-methyl-5-(beta-hydroxyethyl)thiazole monophosphate (THZ-P) and 2-methyl-4-amino-5-hydroxymethyl pyrimidine pyrophosphate (HMP-PP) to form thiamine monophosphate (TMP).</text>
</comment>
<dbReference type="GO" id="GO:0000287">
    <property type="term" value="F:magnesium ion binding"/>
    <property type="evidence" value="ECO:0007669"/>
    <property type="project" value="UniProtKB-UniRule"/>
</dbReference>
<evidence type="ECO:0000259" key="12">
    <source>
        <dbReference type="Pfam" id="PF02581"/>
    </source>
</evidence>
<keyword evidence="5 9" id="KW-0784">Thiamine biosynthesis</keyword>
<dbReference type="NCBIfam" id="TIGR00693">
    <property type="entry name" value="thiE"/>
    <property type="match status" value="1"/>
</dbReference>
<evidence type="ECO:0000313" key="14">
    <source>
        <dbReference type="Proteomes" id="UP000183038"/>
    </source>
</evidence>
<dbReference type="PANTHER" id="PTHR20857">
    <property type="entry name" value="THIAMINE-PHOSPHATE PYROPHOSPHORYLASE"/>
    <property type="match status" value="1"/>
</dbReference>
<evidence type="ECO:0000256" key="10">
    <source>
        <dbReference type="RuleBase" id="RU003826"/>
    </source>
</evidence>
<evidence type="ECO:0000256" key="4">
    <source>
        <dbReference type="ARBA" id="ARBA00022842"/>
    </source>
</evidence>
<evidence type="ECO:0000256" key="6">
    <source>
        <dbReference type="ARBA" id="ARBA00047334"/>
    </source>
</evidence>
<dbReference type="Pfam" id="PF02581">
    <property type="entry name" value="TMP-TENI"/>
    <property type="match status" value="1"/>
</dbReference>
<comment type="pathway">
    <text evidence="1 9 11">Cofactor biosynthesis; thiamine diphosphate biosynthesis; thiamine phosphate from 4-amino-2-methyl-5-diphosphomethylpyrimidine and 4-methyl-5-(2-phosphoethyl)-thiazole: step 1/1.</text>
</comment>
<reference evidence="13 14" key="1">
    <citation type="submission" date="2016-10" db="EMBL/GenBank/DDBJ databases">
        <authorList>
            <person name="de Groot N.N."/>
        </authorList>
    </citation>
    <scope>NUCLEOTIDE SEQUENCE [LARGE SCALE GENOMIC DNA]</scope>
    <source>
        <strain evidence="13 14">MAR_2009_71</strain>
    </source>
</reference>
<organism evidence="13 14">
    <name type="scientific">Maribacter dokdonensis</name>
    <dbReference type="NCBI Taxonomy" id="320912"/>
    <lineage>
        <taxon>Bacteria</taxon>
        <taxon>Pseudomonadati</taxon>
        <taxon>Bacteroidota</taxon>
        <taxon>Flavobacteriia</taxon>
        <taxon>Flavobacteriales</taxon>
        <taxon>Flavobacteriaceae</taxon>
        <taxon>Maribacter</taxon>
    </lineage>
</organism>
<evidence type="ECO:0000256" key="3">
    <source>
        <dbReference type="ARBA" id="ARBA00022723"/>
    </source>
</evidence>
<dbReference type="GO" id="GO:0004789">
    <property type="term" value="F:thiamine-phosphate diphosphorylase activity"/>
    <property type="evidence" value="ECO:0007669"/>
    <property type="project" value="UniProtKB-UniRule"/>
</dbReference>
<dbReference type="SUPFAM" id="SSF51391">
    <property type="entry name" value="Thiamin phosphate synthase"/>
    <property type="match status" value="1"/>
</dbReference>
<dbReference type="EMBL" id="FNTB01000001">
    <property type="protein sequence ID" value="SEC44743.1"/>
    <property type="molecule type" value="Genomic_DNA"/>
</dbReference>